<dbReference type="AlphaFoldDB" id="A0A2R6Y3Y7"/>
<proteinExistence type="predicted"/>
<evidence type="ECO:0000313" key="2">
    <source>
        <dbReference type="Proteomes" id="UP000244338"/>
    </source>
</evidence>
<evidence type="ECO:0000313" key="1">
    <source>
        <dbReference type="EMBL" id="PTQ57368.1"/>
    </source>
</evidence>
<sequence>MRRRRVPFQVLEVSFSLAEHVDVTFYYISRRESRMIVFSKAYTIQFGEYVWGF</sequence>
<reference evidence="2" key="1">
    <citation type="journal article" date="2018" name="Sci. Rep.">
        <title>Lignite coal burning seam in the remote Altai Mountains harbors a hydrogen-driven thermophilic microbial community.</title>
        <authorList>
            <person name="Kadnikov V.V."/>
            <person name="Mardanov A.V."/>
            <person name="Ivasenko D.A."/>
            <person name="Antsiferov D.V."/>
            <person name="Beletsky A.V."/>
            <person name="Karnachuk O.V."/>
            <person name="Ravin N.V."/>
        </authorList>
    </citation>
    <scope>NUCLEOTIDE SEQUENCE [LARGE SCALE GENOMIC DNA]</scope>
</reference>
<organism evidence="1 2">
    <name type="scientific">Candidatus Carbonibacillus altaicus</name>
    <dbReference type="NCBI Taxonomy" id="2163959"/>
    <lineage>
        <taxon>Bacteria</taxon>
        <taxon>Bacillati</taxon>
        <taxon>Bacillota</taxon>
        <taxon>Bacilli</taxon>
        <taxon>Bacillales</taxon>
        <taxon>Candidatus Carbonibacillus</taxon>
    </lineage>
</organism>
<protein>
    <submittedName>
        <fullName evidence="1">Uncharacterized protein</fullName>
    </submittedName>
</protein>
<dbReference type="EMBL" id="PEBX01000008">
    <property type="protein sequence ID" value="PTQ57368.1"/>
    <property type="molecule type" value="Genomic_DNA"/>
</dbReference>
<name>A0A2R6Y3Y7_9BACL</name>
<comment type="caution">
    <text evidence="1">The sequence shown here is derived from an EMBL/GenBank/DDBJ whole genome shotgun (WGS) entry which is preliminary data.</text>
</comment>
<accession>A0A2R6Y3Y7</accession>
<dbReference type="Proteomes" id="UP000244338">
    <property type="component" value="Unassembled WGS sequence"/>
</dbReference>
<gene>
    <name evidence="1" type="ORF">BSOLF_1684</name>
</gene>